<dbReference type="Pfam" id="PF03401">
    <property type="entry name" value="TctC"/>
    <property type="match status" value="1"/>
</dbReference>
<evidence type="ECO:0000313" key="3">
    <source>
        <dbReference type="EMBL" id="RJG03309.1"/>
    </source>
</evidence>
<keyword evidence="2" id="KW-0732">Signal</keyword>
<name>A0A3A3G992_9BURK</name>
<dbReference type="OrthoDB" id="9125369at2"/>
<evidence type="ECO:0000256" key="2">
    <source>
        <dbReference type="SAM" id="SignalP"/>
    </source>
</evidence>
<dbReference type="CDD" id="cd07012">
    <property type="entry name" value="PBP2_Bug_TTT"/>
    <property type="match status" value="1"/>
</dbReference>
<reference evidence="4" key="1">
    <citation type="submission" date="2018-09" db="EMBL/GenBank/DDBJ databases">
        <authorList>
            <person name="Zhu H."/>
        </authorList>
    </citation>
    <scope>NUCLEOTIDE SEQUENCE [LARGE SCALE GENOMIC DNA]</scope>
    <source>
        <strain evidence="4">K1S02-23</strain>
    </source>
</reference>
<dbReference type="SUPFAM" id="SSF53850">
    <property type="entry name" value="Periplasmic binding protein-like II"/>
    <property type="match status" value="1"/>
</dbReference>
<protein>
    <submittedName>
        <fullName evidence="3">Tripartite tricarboxylate transporter substrate binding protein</fullName>
    </submittedName>
</protein>
<feature type="chain" id="PRO_5017350728" evidence="2">
    <location>
        <begin position="25"/>
        <end position="322"/>
    </location>
</feature>
<dbReference type="InterPro" id="IPR005064">
    <property type="entry name" value="BUG"/>
</dbReference>
<evidence type="ECO:0000256" key="1">
    <source>
        <dbReference type="ARBA" id="ARBA00006987"/>
    </source>
</evidence>
<comment type="similarity">
    <text evidence="1">Belongs to the UPF0065 (bug) family.</text>
</comment>
<dbReference type="Gene3D" id="3.40.190.10">
    <property type="entry name" value="Periplasmic binding protein-like II"/>
    <property type="match status" value="1"/>
</dbReference>
<dbReference type="AlphaFoldDB" id="A0A3A3G992"/>
<dbReference type="PIRSF" id="PIRSF017082">
    <property type="entry name" value="YflP"/>
    <property type="match status" value="1"/>
</dbReference>
<dbReference type="Proteomes" id="UP000266327">
    <property type="component" value="Unassembled WGS sequence"/>
</dbReference>
<dbReference type="RefSeq" id="WP_119786804.1">
    <property type="nucleotide sequence ID" value="NZ_QYUQ01000002.1"/>
</dbReference>
<dbReference type="PANTHER" id="PTHR42928">
    <property type="entry name" value="TRICARBOXYLATE-BINDING PROTEIN"/>
    <property type="match status" value="1"/>
</dbReference>
<dbReference type="EMBL" id="QYUQ01000002">
    <property type="protein sequence ID" value="RJG03309.1"/>
    <property type="molecule type" value="Genomic_DNA"/>
</dbReference>
<dbReference type="Gene3D" id="3.40.190.150">
    <property type="entry name" value="Bordetella uptake gene, domain 1"/>
    <property type="match status" value="1"/>
</dbReference>
<evidence type="ECO:0000313" key="4">
    <source>
        <dbReference type="Proteomes" id="UP000266327"/>
    </source>
</evidence>
<sequence length="322" mass="34497">MPINRRNFILVTSVLLCIGGGVQAQEAFPAKPIKIIAPFAPGSSDVIARRLGEHAGKTLGQPIVVENRPGRQGTVASRAVAKAKNDGYTLLLGTNSTHAASVHMFKELGYDPVKDFTPIIRFSINPLVLVVNAEMPVRTLKEFIKYAKERPGKLSYGMGNSGSLVAAQMLKTQAGIDAVGVNYPGNAQAVSDFVGGRLDFMVTDPLIVKPFVQTGKLRILGLTSKQRLATLPDVVPMAEQGLPNYEYVSWVGLFGPAGMPPDVTRRLHDAFAKALAEPDTEKFLAGMGMITAGASPAEFGAYVQDQIKVWGRLTKDAGLLPQ</sequence>
<organism evidence="3 4">
    <name type="scientific">Noviherbaspirillum sedimenti</name>
    <dbReference type="NCBI Taxonomy" id="2320865"/>
    <lineage>
        <taxon>Bacteria</taxon>
        <taxon>Pseudomonadati</taxon>
        <taxon>Pseudomonadota</taxon>
        <taxon>Betaproteobacteria</taxon>
        <taxon>Burkholderiales</taxon>
        <taxon>Oxalobacteraceae</taxon>
        <taxon>Noviherbaspirillum</taxon>
    </lineage>
</organism>
<proteinExistence type="inferred from homology"/>
<dbReference type="PANTHER" id="PTHR42928:SF5">
    <property type="entry name" value="BLR1237 PROTEIN"/>
    <property type="match status" value="1"/>
</dbReference>
<keyword evidence="4" id="KW-1185">Reference proteome</keyword>
<feature type="signal peptide" evidence="2">
    <location>
        <begin position="1"/>
        <end position="24"/>
    </location>
</feature>
<dbReference type="InterPro" id="IPR042100">
    <property type="entry name" value="Bug_dom1"/>
</dbReference>
<accession>A0A3A3G992</accession>
<gene>
    <name evidence="3" type="ORF">D3878_18360</name>
</gene>
<comment type="caution">
    <text evidence="3">The sequence shown here is derived from an EMBL/GenBank/DDBJ whole genome shotgun (WGS) entry which is preliminary data.</text>
</comment>